<sequence>EPNGFSGKFFGAWFLPILTVSLYGLFLVLPKIDPKKERYAEFAAAYHIFKGLIVLIIFLIFITTGFYNLGYNLPIGKLVPAAVGLLMVVLGILMPKIKPNWFMGIRTPWTLSNKDVWNKTHRLGGHLFMLFGLGLILTPFLPPSISPIILFGGAGAIVIGTFLYSCLLYRQGKENNLQ</sequence>
<evidence type="ECO:0000256" key="1">
    <source>
        <dbReference type="SAM" id="Phobius"/>
    </source>
</evidence>
<dbReference type="InterPro" id="IPR025962">
    <property type="entry name" value="SdpI/YhfL"/>
</dbReference>
<evidence type="ECO:0000313" key="2">
    <source>
        <dbReference type="EMBL" id="PIR96205.1"/>
    </source>
</evidence>
<reference evidence="3" key="1">
    <citation type="submission" date="2017-09" db="EMBL/GenBank/DDBJ databases">
        <title>Depth-based differentiation of microbial function through sediment-hosted aquifers and enrichment of novel symbionts in the deep terrestrial subsurface.</title>
        <authorList>
            <person name="Probst A.J."/>
            <person name="Ladd B."/>
            <person name="Jarett J.K."/>
            <person name="Geller-Mcgrath D.E."/>
            <person name="Sieber C.M.K."/>
            <person name="Emerson J.B."/>
            <person name="Anantharaman K."/>
            <person name="Thomas B.C."/>
            <person name="Malmstrom R."/>
            <person name="Stieglmeier M."/>
            <person name="Klingl A."/>
            <person name="Woyke T."/>
            <person name="Ryan C.M."/>
            <person name="Banfield J.F."/>
        </authorList>
    </citation>
    <scope>NUCLEOTIDE SEQUENCE [LARGE SCALE GENOMIC DNA]</scope>
</reference>
<keyword evidence="1" id="KW-0472">Membrane</keyword>
<dbReference type="InterPro" id="IPR026272">
    <property type="entry name" value="SdpI"/>
</dbReference>
<keyword evidence="1" id="KW-0812">Transmembrane</keyword>
<dbReference type="Pfam" id="PF13630">
    <property type="entry name" value="SdpI"/>
    <property type="match status" value="1"/>
</dbReference>
<feature type="transmembrane region" description="Helical" evidence="1">
    <location>
        <begin position="51"/>
        <end position="69"/>
    </location>
</feature>
<dbReference type="AlphaFoldDB" id="A0A2H0VAU8"/>
<feature type="transmembrane region" description="Helical" evidence="1">
    <location>
        <begin position="12"/>
        <end position="30"/>
    </location>
</feature>
<protein>
    <recommendedName>
        <fullName evidence="4">SdpI family protein</fullName>
    </recommendedName>
</protein>
<feature type="transmembrane region" description="Helical" evidence="1">
    <location>
        <begin position="148"/>
        <end position="169"/>
    </location>
</feature>
<dbReference type="PANTHER" id="PTHR37810:SF5">
    <property type="entry name" value="IMMUNITY PROTEIN SDPI"/>
    <property type="match status" value="1"/>
</dbReference>
<feature type="transmembrane region" description="Helical" evidence="1">
    <location>
        <begin position="123"/>
        <end position="142"/>
    </location>
</feature>
<proteinExistence type="predicted"/>
<feature type="transmembrane region" description="Helical" evidence="1">
    <location>
        <begin position="75"/>
        <end position="93"/>
    </location>
</feature>
<keyword evidence="1" id="KW-1133">Transmembrane helix</keyword>
<dbReference type="PIRSF" id="PIRSF038959">
    <property type="entry name" value="SdpI"/>
    <property type="match status" value="1"/>
</dbReference>
<evidence type="ECO:0008006" key="4">
    <source>
        <dbReference type="Google" id="ProtNLM"/>
    </source>
</evidence>
<dbReference type="GO" id="GO:0009636">
    <property type="term" value="P:response to toxic substance"/>
    <property type="evidence" value="ECO:0007669"/>
    <property type="project" value="TreeGrafter"/>
</dbReference>
<dbReference type="Proteomes" id="UP000230922">
    <property type="component" value="Unassembled WGS sequence"/>
</dbReference>
<organism evidence="2 3">
    <name type="scientific">Candidatus Doudnabacteria bacterium CG10_big_fil_rev_8_21_14_0_10_42_18</name>
    <dbReference type="NCBI Taxonomy" id="1974552"/>
    <lineage>
        <taxon>Bacteria</taxon>
        <taxon>Candidatus Doudnaibacteriota</taxon>
    </lineage>
</organism>
<name>A0A2H0VAU8_9BACT</name>
<dbReference type="PANTHER" id="PTHR37810">
    <property type="entry name" value="IMMUNITY PROTEIN SDPI"/>
    <property type="match status" value="1"/>
</dbReference>
<comment type="caution">
    <text evidence="2">The sequence shown here is derived from an EMBL/GenBank/DDBJ whole genome shotgun (WGS) entry which is preliminary data.</text>
</comment>
<dbReference type="EMBL" id="PFAK01000041">
    <property type="protein sequence ID" value="PIR96205.1"/>
    <property type="molecule type" value="Genomic_DNA"/>
</dbReference>
<accession>A0A2H0VAU8</accession>
<evidence type="ECO:0000313" key="3">
    <source>
        <dbReference type="Proteomes" id="UP000230922"/>
    </source>
</evidence>
<feature type="non-terminal residue" evidence="2">
    <location>
        <position position="1"/>
    </location>
</feature>
<gene>
    <name evidence="2" type="ORF">COT92_02285</name>
</gene>